<gene>
    <name evidence="2" type="ORF">NCG91_25340</name>
</gene>
<reference evidence="2 3" key="1">
    <citation type="submission" date="2022-06" db="EMBL/GenBank/DDBJ databases">
        <title>Janthinobacterium kumbetensis sp. nov., isolated from spring water in Turkey.</title>
        <authorList>
            <person name="Inan Bektas K."/>
            <person name="Belduz A.A."/>
            <person name="Canakci S."/>
            <person name="Nalcaoglu A."/>
            <person name="Ceylan E."/>
            <person name="Kati H."/>
        </authorList>
    </citation>
    <scope>NUCLEOTIDE SEQUENCE [LARGE SCALE GENOMIC DNA]</scope>
    <source>
        <strain evidence="2 3">GK</strain>
    </source>
</reference>
<keyword evidence="1" id="KW-0812">Transmembrane</keyword>
<feature type="transmembrane region" description="Helical" evidence="1">
    <location>
        <begin position="98"/>
        <end position="114"/>
    </location>
</feature>
<keyword evidence="3" id="KW-1185">Reference proteome</keyword>
<name>A0ABT0X0E8_9BURK</name>
<dbReference type="RefSeq" id="WP_251351692.1">
    <property type="nucleotide sequence ID" value="NZ_JAMQGR010000014.1"/>
</dbReference>
<feature type="transmembrane region" description="Helical" evidence="1">
    <location>
        <begin position="135"/>
        <end position="163"/>
    </location>
</feature>
<sequence length="166" mass="18204">MDTAARNVAAICCAYIAAIGAQIMSLAQLKKNLAMHIAVDSSGSQWLVLERIFGKEKGWLLASLANFQKRKYLFLLCDVLALISILIGLAWTLYPGRIFLQSFPVSIVLLLLAGKGLRFKTAAVPPVAGRERLDIFLKIHLGLLLLAMVFCVVQVGCALRQIFFLA</sequence>
<evidence type="ECO:0000313" key="3">
    <source>
        <dbReference type="Proteomes" id="UP001202243"/>
    </source>
</evidence>
<evidence type="ECO:0000256" key="1">
    <source>
        <dbReference type="SAM" id="Phobius"/>
    </source>
</evidence>
<comment type="caution">
    <text evidence="2">The sequence shown here is derived from an EMBL/GenBank/DDBJ whole genome shotgun (WGS) entry which is preliminary data.</text>
</comment>
<feature type="transmembrane region" description="Helical" evidence="1">
    <location>
        <begin position="72"/>
        <end position="92"/>
    </location>
</feature>
<organism evidence="2 3">
    <name type="scientific">Janthinobacterium kumbetense</name>
    <dbReference type="NCBI Taxonomy" id="2950280"/>
    <lineage>
        <taxon>Bacteria</taxon>
        <taxon>Pseudomonadati</taxon>
        <taxon>Pseudomonadota</taxon>
        <taxon>Betaproteobacteria</taxon>
        <taxon>Burkholderiales</taxon>
        <taxon>Oxalobacteraceae</taxon>
        <taxon>Janthinobacterium</taxon>
    </lineage>
</organism>
<accession>A0ABT0X0E8</accession>
<keyword evidence="1" id="KW-1133">Transmembrane helix</keyword>
<keyword evidence="1" id="KW-0472">Membrane</keyword>
<feature type="transmembrane region" description="Helical" evidence="1">
    <location>
        <begin position="6"/>
        <end position="27"/>
    </location>
</feature>
<evidence type="ECO:0000313" key="2">
    <source>
        <dbReference type="EMBL" id="MCM2568953.1"/>
    </source>
</evidence>
<dbReference type="Proteomes" id="UP001202243">
    <property type="component" value="Unassembled WGS sequence"/>
</dbReference>
<proteinExistence type="predicted"/>
<protein>
    <submittedName>
        <fullName evidence="2">Uncharacterized protein</fullName>
    </submittedName>
</protein>
<dbReference type="EMBL" id="JAMQGR010000014">
    <property type="protein sequence ID" value="MCM2568953.1"/>
    <property type="molecule type" value="Genomic_DNA"/>
</dbReference>